<dbReference type="InterPro" id="IPR007300">
    <property type="entry name" value="CidB/LrgB"/>
</dbReference>
<feature type="compositionally biased region" description="Polar residues" evidence="5">
    <location>
        <begin position="242"/>
        <end position="254"/>
    </location>
</feature>
<keyword evidence="4 6" id="KW-0472">Membrane</keyword>
<proteinExistence type="predicted"/>
<feature type="transmembrane region" description="Helical" evidence="6">
    <location>
        <begin position="152"/>
        <end position="172"/>
    </location>
</feature>
<reference evidence="7" key="1">
    <citation type="submission" date="2018-03" db="EMBL/GenBank/DDBJ databases">
        <authorList>
            <person name="Guldener U."/>
        </authorList>
    </citation>
    <scope>NUCLEOTIDE SEQUENCE</scope>
</reference>
<evidence type="ECO:0000256" key="6">
    <source>
        <dbReference type="SAM" id="Phobius"/>
    </source>
</evidence>
<keyword evidence="3 6" id="KW-1133">Transmembrane helix</keyword>
<feature type="transmembrane region" description="Helical" evidence="6">
    <location>
        <begin position="83"/>
        <end position="105"/>
    </location>
</feature>
<protein>
    <recommendedName>
        <fullName evidence="9">LrgB domain-containing protein</fullName>
    </recommendedName>
</protein>
<dbReference type="Proteomes" id="UP001187682">
    <property type="component" value="Unassembled WGS sequence"/>
</dbReference>
<evidence type="ECO:0000256" key="1">
    <source>
        <dbReference type="ARBA" id="ARBA00004141"/>
    </source>
</evidence>
<sequence>MLAVVGALLFWRCEPGDSIRPYAYTFPAEAKQAHSNFGVEMIATHRSGTGVSNADMLSRWLQDAISDMATAAKLASVSVGPKLLTAWVFIPFGIMLILASCFAVHTGLSSAGVTFPASVACLILLFLALLLSERVLGYHRTRIIVDQIDVPAGWALRWINVFFTPSFILLPLSPSIGIAEVGRMIAVFLIGFAAMMAVAAYMTRGLQLLLGSSKRAVIERAEEMGNETNDLLLTSVPPADRSQPSSNPETPTISAVPSSASLNMMALSPPPRSQTPLHLFQEDNRRESHVNETLAVTLSSTTQLTLPAQAPLPPPRAQVWAAWLIGHVDLVVYAALFLFVGIPVYFATGYAMPAHLAFTVLCYFAAMSVAPKWRQYLHPVLVTALFGCLGIWALAALHAAALTPATGTSIRDALSPFRTGVTYQHLWSNRGGDERPGAGDIFATVLDAAIVALALPMYQYRRELRANFVAIIAPSAALSVASLFGYPAVCYAVGIEARRALAFAARSLTLALATPAVENLGGDKNTVAAVAIMSGIIGAVLGEKMLRLLRIPTDDYITRGVTLGINSSAIATAVLLRTDPRAAALSCLSMSVFGTITVLFTAVPPIVDVIRSLVGI</sequence>
<evidence type="ECO:0000256" key="4">
    <source>
        <dbReference type="ARBA" id="ARBA00023136"/>
    </source>
</evidence>
<keyword evidence="8" id="KW-1185">Reference proteome</keyword>
<feature type="transmembrane region" description="Helical" evidence="6">
    <location>
        <begin position="377"/>
        <end position="401"/>
    </location>
</feature>
<dbReference type="PANTHER" id="PTHR30249:SF0">
    <property type="entry name" value="PLASTIDAL GLYCOLATE_GLYCERATE TRANSLOCATOR 1, CHLOROPLASTIC"/>
    <property type="match status" value="1"/>
</dbReference>
<comment type="subcellular location">
    <subcellularLocation>
        <location evidence="1">Membrane</location>
        <topology evidence="1">Multi-pass membrane protein</topology>
    </subcellularLocation>
</comment>
<evidence type="ECO:0000256" key="2">
    <source>
        <dbReference type="ARBA" id="ARBA00022692"/>
    </source>
</evidence>
<dbReference type="AlphaFoldDB" id="A0AAE8SYZ2"/>
<keyword evidence="2 6" id="KW-0812">Transmembrane</keyword>
<feature type="transmembrane region" description="Helical" evidence="6">
    <location>
        <begin position="111"/>
        <end position="131"/>
    </location>
</feature>
<dbReference type="Pfam" id="PF04172">
    <property type="entry name" value="LrgB"/>
    <property type="match status" value="1"/>
</dbReference>
<accession>A0AAE8SYZ2</accession>
<gene>
    <name evidence="7" type="ORF">DNG_09094</name>
</gene>
<evidence type="ECO:0000256" key="5">
    <source>
        <dbReference type="SAM" id="MobiDB-lite"/>
    </source>
</evidence>
<feature type="transmembrane region" description="Helical" evidence="6">
    <location>
        <begin position="320"/>
        <end position="346"/>
    </location>
</feature>
<feature type="region of interest" description="Disordered" evidence="5">
    <location>
        <begin position="229"/>
        <end position="254"/>
    </location>
</feature>
<evidence type="ECO:0000256" key="3">
    <source>
        <dbReference type="ARBA" id="ARBA00022989"/>
    </source>
</evidence>
<feature type="transmembrane region" description="Helical" evidence="6">
    <location>
        <begin position="526"/>
        <end position="544"/>
    </location>
</feature>
<name>A0AAE8SYZ2_9PEZI</name>
<feature type="transmembrane region" description="Helical" evidence="6">
    <location>
        <begin position="582"/>
        <end position="603"/>
    </location>
</feature>
<dbReference type="EMBL" id="ONZQ02000015">
    <property type="protein sequence ID" value="SPO06405.1"/>
    <property type="molecule type" value="Genomic_DNA"/>
</dbReference>
<dbReference type="GO" id="GO:0016020">
    <property type="term" value="C:membrane"/>
    <property type="evidence" value="ECO:0007669"/>
    <property type="project" value="UniProtKB-SubCell"/>
</dbReference>
<evidence type="ECO:0000313" key="8">
    <source>
        <dbReference type="Proteomes" id="UP001187682"/>
    </source>
</evidence>
<feature type="transmembrane region" description="Helical" evidence="6">
    <location>
        <begin position="352"/>
        <end position="370"/>
    </location>
</feature>
<organism evidence="7 8">
    <name type="scientific">Cephalotrichum gorgonifer</name>
    <dbReference type="NCBI Taxonomy" id="2041049"/>
    <lineage>
        <taxon>Eukaryota</taxon>
        <taxon>Fungi</taxon>
        <taxon>Dikarya</taxon>
        <taxon>Ascomycota</taxon>
        <taxon>Pezizomycotina</taxon>
        <taxon>Sordariomycetes</taxon>
        <taxon>Hypocreomycetidae</taxon>
        <taxon>Microascales</taxon>
        <taxon>Microascaceae</taxon>
        <taxon>Cephalotrichum</taxon>
    </lineage>
</organism>
<evidence type="ECO:0008006" key="9">
    <source>
        <dbReference type="Google" id="ProtNLM"/>
    </source>
</evidence>
<comment type="caution">
    <text evidence="7">The sequence shown here is derived from an EMBL/GenBank/DDBJ whole genome shotgun (WGS) entry which is preliminary data.</text>
</comment>
<evidence type="ECO:0000313" key="7">
    <source>
        <dbReference type="EMBL" id="SPO06405.1"/>
    </source>
</evidence>
<feature type="transmembrane region" description="Helical" evidence="6">
    <location>
        <begin position="468"/>
        <end position="489"/>
    </location>
</feature>
<feature type="transmembrane region" description="Helical" evidence="6">
    <location>
        <begin position="184"/>
        <end position="203"/>
    </location>
</feature>
<dbReference type="PANTHER" id="PTHR30249">
    <property type="entry name" value="PUTATIVE SEROTONIN TRANSPORTER"/>
    <property type="match status" value="1"/>
</dbReference>